<evidence type="ECO:0000313" key="2">
    <source>
        <dbReference type="EMBL" id="MFC0272625.1"/>
    </source>
</evidence>
<dbReference type="Proteomes" id="UP001589854">
    <property type="component" value="Unassembled WGS sequence"/>
</dbReference>
<evidence type="ECO:0000256" key="1">
    <source>
        <dbReference type="SAM" id="MobiDB-lite"/>
    </source>
</evidence>
<keyword evidence="3" id="KW-1185">Reference proteome</keyword>
<dbReference type="Gene3D" id="1.10.10.10">
    <property type="entry name" value="Winged helix-like DNA-binding domain superfamily/Winged helix DNA-binding domain"/>
    <property type="match status" value="1"/>
</dbReference>
<dbReference type="Pfam" id="PF13730">
    <property type="entry name" value="HTH_36"/>
    <property type="match status" value="1"/>
</dbReference>
<dbReference type="InterPro" id="IPR036388">
    <property type="entry name" value="WH-like_DNA-bd_sf"/>
</dbReference>
<organism evidence="2 3">
    <name type="scientific">Metabacillus herbersteinensis</name>
    <dbReference type="NCBI Taxonomy" id="283816"/>
    <lineage>
        <taxon>Bacteria</taxon>
        <taxon>Bacillati</taxon>
        <taxon>Bacillota</taxon>
        <taxon>Bacilli</taxon>
        <taxon>Bacillales</taxon>
        <taxon>Bacillaceae</taxon>
        <taxon>Metabacillus</taxon>
    </lineage>
</organism>
<evidence type="ECO:0000313" key="3">
    <source>
        <dbReference type="Proteomes" id="UP001589854"/>
    </source>
</evidence>
<comment type="caution">
    <text evidence="2">The sequence shown here is derived from an EMBL/GenBank/DDBJ whole genome shotgun (WGS) entry which is preliminary data.</text>
</comment>
<sequence>MSKKAITFIACQQTYQQLVAFHSIEELNESVYAHLSKHKATLSKTTVEILKLIGRYSVKYLGVSFLTKQRIGESIGKSRRTVIRICHELEELGIIKQYATKRNSDQQQTSNAIVIQKFIKEEEMLVETANVTQDKPQNVTPKNHSSLSNPKDQDHTYWSPIRSAYEKFQEMCHCFTNEQRTVSRLYGIYLAQIKCIKNVYHAGTLLQIAVQAIKISFQATKKKTIQNIFGYYNGVLNELLDQLYYQDMKENFWSLGHVED</sequence>
<gene>
    <name evidence="2" type="ORF">ACFFIX_14405</name>
</gene>
<feature type="compositionally biased region" description="Polar residues" evidence="1">
    <location>
        <begin position="134"/>
        <end position="150"/>
    </location>
</feature>
<accession>A0ABV6GG17</accession>
<dbReference type="RefSeq" id="WP_378935128.1">
    <property type="nucleotide sequence ID" value="NZ_JBHLVO010000011.1"/>
</dbReference>
<protein>
    <submittedName>
        <fullName evidence="2">Helix-turn-helix domain-containing protein</fullName>
    </submittedName>
</protein>
<feature type="region of interest" description="Disordered" evidence="1">
    <location>
        <begin position="134"/>
        <end position="153"/>
    </location>
</feature>
<name>A0ABV6GG17_9BACI</name>
<proteinExistence type="predicted"/>
<dbReference type="EMBL" id="JBHLVO010000011">
    <property type="protein sequence ID" value="MFC0272625.1"/>
    <property type="molecule type" value="Genomic_DNA"/>
</dbReference>
<reference evidence="2 3" key="1">
    <citation type="submission" date="2024-09" db="EMBL/GenBank/DDBJ databases">
        <authorList>
            <person name="Sun Q."/>
            <person name="Mori K."/>
        </authorList>
    </citation>
    <scope>NUCLEOTIDE SEQUENCE [LARGE SCALE GENOMIC DNA]</scope>
    <source>
        <strain evidence="2 3">CCM 7228</strain>
    </source>
</reference>